<comment type="subcellular location">
    <subcellularLocation>
        <location evidence="8">Cytoplasm</location>
    </subcellularLocation>
</comment>
<sequence>MIIAGLTGGIASGKSTVSDIFRKAGATIIDADIIAREVVTQGTPAYAEIIHAFGDIILQPDGAIDRKQLGDIIFNAPEKKALLDAIVHPRVFERMERRIAQTAETTPGAVVILDIPLLLETRIPRKLAEVILVYVPETLQLKRLMQRDAIDKQAALARIHSQMSIEEKRSQATVIIDNSGDREQTRQQALAVLSRLKKG</sequence>
<evidence type="ECO:0000256" key="6">
    <source>
        <dbReference type="ARBA" id="ARBA00022840"/>
    </source>
</evidence>
<accession>A0A5K8A238</accession>
<keyword evidence="5 8" id="KW-0418">Kinase</keyword>
<dbReference type="GO" id="GO:0005737">
    <property type="term" value="C:cytoplasm"/>
    <property type="evidence" value="ECO:0007669"/>
    <property type="project" value="UniProtKB-SubCell"/>
</dbReference>
<dbReference type="PANTHER" id="PTHR10695">
    <property type="entry name" value="DEPHOSPHO-COA KINASE-RELATED"/>
    <property type="match status" value="1"/>
</dbReference>
<protein>
    <recommendedName>
        <fullName evidence="8 9">Dephospho-CoA kinase</fullName>
        <ecNumber evidence="8 9">2.7.1.24</ecNumber>
    </recommendedName>
    <alternativeName>
        <fullName evidence="8">Dephosphocoenzyme A kinase</fullName>
    </alternativeName>
</protein>
<evidence type="ECO:0000256" key="4">
    <source>
        <dbReference type="ARBA" id="ARBA00022741"/>
    </source>
</evidence>
<keyword evidence="7 8" id="KW-0173">Coenzyme A biosynthesis</keyword>
<dbReference type="CDD" id="cd02022">
    <property type="entry name" value="DPCK"/>
    <property type="match status" value="1"/>
</dbReference>
<evidence type="ECO:0000313" key="11">
    <source>
        <dbReference type="Proteomes" id="UP000425960"/>
    </source>
</evidence>
<dbReference type="InterPro" id="IPR027417">
    <property type="entry name" value="P-loop_NTPase"/>
</dbReference>
<dbReference type="EMBL" id="AP021876">
    <property type="protein sequence ID" value="BBO86384.1"/>
    <property type="molecule type" value="Genomic_DNA"/>
</dbReference>
<dbReference type="HAMAP" id="MF_00376">
    <property type="entry name" value="Dephospho_CoA_kinase"/>
    <property type="match status" value="1"/>
</dbReference>
<evidence type="ECO:0000256" key="7">
    <source>
        <dbReference type="ARBA" id="ARBA00022993"/>
    </source>
</evidence>
<dbReference type="GO" id="GO:0004140">
    <property type="term" value="F:dephospho-CoA kinase activity"/>
    <property type="evidence" value="ECO:0007669"/>
    <property type="project" value="UniProtKB-UniRule"/>
</dbReference>
<comment type="catalytic activity">
    <reaction evidence="8">
        <text>3'-dephospho-CoA + ATP = ADP + CoA + H(+)</text>
        <dbReference type="Rhea" id="RHEA:18245"/>
        <dbReference type="ChEBI" id="CHEBI:15378"/>
        <dbReference type="ChEBI" id="CHEBI:30616"/>
        <dbReference type="ChEBI" id="CHEBI:57287"/>
        <dbReference type="ChEBI" id="CHEBI:57328"/>
        <dbReference type="ChEBI" id="CHEBI:456216"/>
        <dbReference type="EC" id="2.7.1.24"/>
    </reaction>
</comment>
<evidence type="ECO:0000313" key="10">
    <source>
        <dbReference type="EMBL" id="BBO86384.1"/>
    </source>
</evidence>
<evidence type="ECO:0000256" key="5">
    <source>
        <dbReference type="ARBA" id="ARBA00022777"/>
    </source>
</evidence>
<dbReference type="NCBIfam" id="TIGR00152">
    <property type="entry name" value="dephospho-CoA kinase"/>
    <property type="match status" value="1"/>
</dbReference>
<dbReference type="Pfam" id="PF01121">
    <property type="entry name" value="CoaE"/>
    <property type="match status" value="1"/>
</dbReference>
<gene>
    <name evidence="8 10" type="primary">coaE</name>
    <name evidence="10" type="ORF">DSCO28_69500</name>
</gene>
<feature type="binding site" evidence="8">
    <location>
        <begin position="11"/>
        <end position="16"/>
    </location>
    <ligand>
        <name>ATP</name>
        <dbReference type="ChEBI" id="CHEBI:30616"/>
    </ligand>
</feature>
<comment type="similarity">
    <text evidence="1 8">Belongs to the CoaE family.</text>
</comment>
<reference evidence="10 11" key="1">
    <citation type="submission" date="2019-11" db="EMBL/GenBank/DDBJ databases">
        <title>Comparative genomics of hydrocarbon-degrading Desulfosarcina strains.</title>
        <authorList>
            <person name="Watanabe M."/>
            <person name="Kojima H."/>
            <person name="Fukui M."/>
        </authorList>
    </citation>
    <scope>NUCLEOTIDE SEQUENCE [LARGE SCALE GENOMIC DNA]</scope>
    <source>
        <strain evidence="10 11">28bB2T</strain>
    </source>
</reference>
<dbReference type="EC" id="2.7.1.24" evidence="8 9"/>
<dbReference type="FunFam" id="3.40.50.300:FF:000991">
    <property type="entry name" value="Dephospho-CoA kinase"/>
    <property type="match status" value="1"/>
</dbReference>
<keyword evidence="2 8" id="KW-0963">Cytoplasm</keyword>
<keyword evidence="6 8" id="KW-0067">ATP-binding</keyword>
<name>A0A5K8A238_9BACT</name>
<dbReference type="GO" id="GO:0015937">
    <property type="term" value="P:coenzyme A biosynthetic process"/>
    <property type="evidence" value="ECO:0007669"/>
    <property type="project" value="UniProtKB-UniRule"/>
</dbReference>
<dbReference type="SUPFAM" id="SSF52540">
    <property type="entry name" value="P-loop containing nucleoside triphosphate hydrolases"/>
    <property type="match status" value="1"/>
</dbReference>
<dbReference type="Gene3D" id="3.40.50.300">
    <property type="entry name" value="P-loop containing nucleotide triphosphate hydrolases"/>
    <property type="match status" value="1"/>
</dbReference>
<evidence type="ECO:0000256" key="3">
    <source>
        <dbReference type="ARBA" id="ARBA00022679"/>
    </source>
</evidence>
<dbReference type="KEGG" id="dov:DSCO28_69500"/>
<dbReference type="AlphaFoldDB" id="A0A5K8A238"/>
<keyword evidence="4 8" id="KW-0547">Nucleotide-binding</keyword>
<comment type="function">
    <text evidence="8">Catalyzes the phosphorylation of the 3'-hydroxyl group of dephosphocoenzyme A to form coenzyme A.</text>
</comment>
<keyword evidence="3 8" id="KW-0808">Transferase</keyword>
<organism evidence="10 11">
    <name type="scientific">Desulfosarcina ovata subsp. sediminis</name>
    <dbReference type="NCBI Taxonomy" id="885957"/>
    <lineage>
        <taxon>Bacteria</taxon>
        <taxon>Pseudomonadati</taxon>
        <taxon>Thermodesulfobacteriota</taxon>
        <taxon>Desulfobacteria</taxon>
        <taxon>Desulfobacterales</taxon>
        <taxon>Desulfosarcinaceae</taxon>
        <taxon>Desulfosarcina</taxon>
    </lineage>
</organism>
<evidence type="ECO:0000256" key="8">
    <source>
        <dbReference type="HAMAP-Rule" id="MF_00376"/>
    </source>
</evidence>
<proteinExistence type="inferred from homology"/>
<dbReference type="InterPro" id="IPR001977">
    <property type="entry name" value="Depp_CoAkinase"/>
</dbReference>
<dbReference type="GO" id="GO:0005524">
    <property type="term" value="F:ATP binding"/>
    <property type="evidence" value="ECO:0007669"/>
    <property type="project" value="UniProtKB-UniRule"/>
</dbReference>
<dbReference type="UniPathway" id="UPA00241">
    <property type="reaction ID" value="UER00356"/>
</dbReference>
<comment type="pathway">
    <text evidence="8">Cofactor biosynthesis; coenzyme A biosynthesis; CoA from (R)-pantothenate: step 5/5.</text>
</comment>
<evidence type="ECO:0000256" key="2">
    <source>
        <dbReference type="ARBA" id="ARBA00022490"/>
    </source>
</evidence>
<evidence type="ECO:0000256" key="9">
    <source>
        <dbReference type="NCBIfam" id="TIGR00152"/>
    </source>
</evidence>
<evidence type="ECO:0000256" key="1">
    <source>
        <dbReference type="ARBA" id="ARBA00009018"/>
    </source>
</evidence>
<dbReference type="Proteomes" id="UP000425960">
    <property type="component" value="Chromosome"/>
</dbReference>
<dbReference type="PANTHER" id="PTHR10695:SF46">
    <property type="entry name" value="BIFUNCTIONAL COENZYME A SYNTHASE-RELATED"/>
    <property type="match status" value="1"/>
</dbReference>
<dbReference type="PROSITE" id="PS51219">
    <property type="entry name" value="DPCK"/>
    <property type="match status" value="1"/>
</dbReference>